<name>A0A345IMZ6_9DEIO</name>
<evidence type="ECO:0000259" key="2">
    <source>
        <dbReference type="PROSITE" id="PS50206"/>
    </source>
</evidence>
<keyword evidence="3" id="KW-0614">Plasmid</keyword>
<dbReference type="GO" id="GO:0004792">
    <property type="term" value="F:thiosulfate-cyanide sulfurtransferase activity"/>
    <property type="evidence" value="ECO:0007669"/>
    <property type="project" value="TreeGrafter"/>
</dbReference>
<feature type="signal peptide" evidence="1">
    <location>
        <begin position="1"/>
        <end position="18"/>
    </location>
</feature>
<dbReference type="SMART" id="SM00450">
    <property type="entry name" value="RHOD"/>
    <property type="match status" value="1"/>
</dbReference>
<proteinExistence type="predicted"/>
<dbReference type="InterPro" id="IPR036873">
    <property type="entry name" value="Rhodanese-like_dom_sf"/>
</dbReference>
<reference evidence="3 4" key="1">
    <citation type="submission" date="2018-07" db="EMBL/GenBank/DDBJ databases">
        <title>Complete Genome and Methylome Analysis of Deinococcus wulumuqiensis NEB 479.</title>
        <authorList>
            <person name="Fomenkov A."/>
            <person name="Luyten Y."/>
            <person name="Vincze T."/>
            <person name="Anton B.P."/>
            <person name="Clark T."/>
            <person name="Roberts R.J."/>
            <person name="Morgan R.D."/>
        </authorList>
    </citation>
    <scope>NUCLEOTIDE SEQUENCE [LARGE SCALE GENOMIC DNA]</scope>
    <source>
        <strain evidence="3 4">NEB 479</strain>
        <plasmid evidence="4">Plasmid pdrdi</plasmid>
    </source>
</reference>
<dbReference type="PANTHER" id="PTHR44086:SF10">
    <property type="entry name" value="THIOSULFATE SULFURTRANSFERASE_RHODANESE-LIKE DOMAIN-CONTAINING PROTEIN 3"/>
    <property type="match status" value="1"/>
</dbReference>
<evidence type="ECO:0000313" key="4">
    <source>
        <dbReference type="Proteomes" id="UP000253744"/>
    </source>
</evidence>
<dbReference type="PANTHER" id="PTHR44086">
    <property type="entry name" value="THIOSULFATE SULFURTRANSFERASE RDL2, MITOCHONDRIAL-RELATED"/>
    <property type="match status" value="1"/>
</dbReference>
<dbReference type="AlphaFoldDB" id="A0A345IMZ6"/>
<dbReference type="PROSITE" id="PS50206">
    <property type="entry name" value="RHODANESE_3"/>
    <property type="match status" value="1"/>
</dbReference>
<dbReference type="InterPro" id="IPR001763">
    <property type="entry name" value="Rhodanese-like_dom"/>
</dbReference>
<keyword evidence="1" id="KW-0732">Signal</keyword>
<protein>
    <submittedName>
        <fullName evidence="3">Rhodanese-like domain-containing protein</fullName>
    </submittedName>
</protein>
<feature type="chain" id="PRO_5016822630" evidence="1">
    <location>
        <begin position="19"/>
        <end position="141"/>
    </location>
</feature>
<feature type="domain" description="Rhodanese" evidence="2">
    <location>
        <begin position="66"/>
        <end position="131"/>
    </location>
</feature>
<evidence type="ECO:0000313" key="3">
    <source>
        <dbReference type="EMBL" id="AXH01069.1"/>
    </source>
</evidence>
<evidence type="ECO:0000256" key="1">
    <source>
        <dbReference type="SAM" id="SignalP"/>
    </source>
</evidence>
<geneLocation type="plasmid" evidence="4">
    <name>pdrdi</name>
</geneLocation>
<dbReference type="Proteomes" id="UP000253744">
    <property type="component" value="Plasmid pDrdI"/>
</dbReference>
<dbReference type="CDD" id="cd00158">
    <property type="entry name" value="RHOD"/>
    <property type="match status" value="1"/>
</dbReference>
<sequence length="141" mass="15377">MNARIALLTALLASPVFAQPVTSASKSTGINRQILPKVLNTQLSRKNFVLINVHVPYEGEIPGTDLLIPFDQMVGNPKLPTSKAAQIVVYCRSGRMSEIALQTLLKAGYINVRELTGGMNAWQSSGFNLLQRTNRLQGGQK</sequence>
<dbReference type="Gene3D" id="3.40.250.10">
    <property type="entry name" value="Rhodanese-like domain"/>
    <property type="match status" value="1"/>
</dbReference>
<accession>A0A345IMZ6</accession>
<dbReference type="KEGG" id="dwu:DVJ83_18465"/>
<dbReference type="EMBL" id="CP031163">
    <property type="protein sequence ID" value="AXH01069.1"/>
    <property type="molecule type" value="Genomic_DNA"/>
</dbReference>
<dbReference type="RefSeq" id="WP_114673709.1">
    <property type="nucleotide sequence ID" value="NZ_CP031163.1"/>
</dbReference>
<dbReference type="SUPFAM" id="SSF52821">
    <property type="entry name" value="Rhodanese/Cell cycle control phosphatase"/>
    <property type="match status" value="1"/>
</dbReference>
<organism evidence="3 4">
    <name type="scientific">Deinococcus wulumuqiensis</name>
    <dbReference type="NCBI Taxonomy" id="980427"/>
    <lineage>
        <taxon>Bacteria</taxon>
        <taxon>Thermotogati</taxon>
        <taxon>Deinococcota</taxon>
        <taxon>Deinococci</taxon>
        <taxon>Deinococcales</taxon>
        <taxon>Deinococcaceae</taxon>
        <taxon>Deinococcus</taxon>
    </lineage>
</organism>
<gene>
    <name evidence="3" type="ORF">DVJ83_18465</name>
</gene>
<dbReference type="Pfam" id="PF00581">
    <property type="entry name" value="Rhodanese"/>
    <property type="match status" value="1"/>
</dbReference>